<gene>
    <name evidence="1" type="ORF">V2W30_18370</name>
</gene>
<proteinExistence type="predicted"/>
<organism evidence="1 2">
    <name type="scientific">Streptomyces citrinus</name>
    <dbReference type="NCBI Taxonomy" id="3118173"/>
    <lineage>
        <taxon>Bacteria</taxon>
        <taxon>Bacillati</taxon>
        <taxon>Actinomycetota</taxon>
        <taxon>Actinomycetes</taxon>
        <taxon>Kitasatosporales</taxon>
        <taxon>Streptomycetaceae</taxon>
        <taxon>Streptomyces</taxon>
    </lineage>
</organism>
<keyword evidence="2" id="KW-1185">Reference proteome</keyword>
<evidence type="ECO:0000313" key="2">
    <source>
        <dbReference type="Proteomes" id="UP001432251"/>
    </source>
</evidence>
<dbReference type="Proteomes" id="UP001432251">
    <property type="component" value="Chromosome"/>
</dbReference>
<reference evidence="1" key="1">
    <citation type="journal article" date="2025" name="Int. J. Syst. Evol. Microbiol.">
        <title>Streptomyces citrinus sp. nov., with yellow diffusible pigment.</title>
        <authorList>
            <person name="He Y."/>
            <person name="Yang E."/>
            <person name="Xu J."/>
            <person name="Sun Y."/>
            <person name="Sun L."/>
        </authorList>
    </citation>
    <scope>NUCLEOTIDE SEQUENCE</scope>
    <source>
        <strain evidence="1">Q6</strain>
    </source>
</reference>
<sequence>MEQSSRKRSIKHSARLDGWCVSTTRHLRKWMARHGQNVQHQFIHGAAYTLGSGAVSLIVVWVQSRF</sequence>
<evidence type="ECO:0000313" key="1">
    <source>
        <dbReference type="EMBL" id="WWQ65106.1"/>
    </source>
</evidence>
<name>A0ACD5AD02_9ACTN</name>
<dbReference type="EMBL" id="CP146022">
    <property type="protein sequence ID" value="WWQ65106.1"/>
    <property type="molecule type" value="Genomic_DNA"/>
</dbReference>
<protein>
    <submittedName>
        <fullName evidence="1">Uncharacterized protein</fullName>
    </submittedName>
</protein>
<accession>A0ACD5AD02</accession>